<dbReference type="InterPro" id="IPR056166">
    <property type="entry name" value="TPR_ELP1"/>
</dbReference>
<dbReference type="GO" id="GO:0033588">
    <property type="term" value="C:elongator holoenzyme complex"/>
    <property type="evidence" value="ECO:0007669"/>
    <property type="project" value="InterPro"/>
</dbReference>
<comment type="pathway">
    <text evidence="1">tRNA modification; 5-methoxycarbonylmethyl-2-thiouridine-tRNA biosynthesis.</text>
</comment>
<feature type="region of interest" description="Disordered" evidence="6">
    <location>
        <begin position="1200"/>
        <end position="1228"/>
    </location>
</feature>
<dbReference type="Pfam" id="PF04762">
    <property type="entry name" value="Beta-prop_ELP1_1st"/>
    <property type="match status" value="1"/>
</dbReference>
<feature type="region of interest" description="Disordered" evidence="6">
    <location>
        <begin position="1155"/>
        <end position="1175"/>
    </location>
</feature>
<feature type="domain" description="ELP1 first N-terminal beta-propeller" evidence="7">
    <location>
        <begin position="1"/>
        <end position="404"/>
    </location>
</feature>
<comment type="subcellular location">
    <subcellularLocation>
        <location evidence="5">Cytoplasm</location>
    </subcellularLocation>
    <subcellularLocation>
        <location evidence="5">Nucleus</location>
    </subcellularLocation>
</comment>
<protein>
    <recommendedName>
        <fullName evidence="5">Elongator complex protein 1</fullName>
    </recommendedName>
</protein>
<dbReference type="OrthoDB" id="40048at2759"/>
<feature type="compositionally biased region" description="Basic and acidic residues" evidence="6">
    <location>
        <begin position="1155"/>
        <end position="1172"/>
    </location>
</feature>
<evidence type="ECO:0000313" key="12">
    <source>
        <dbReference type="EMBL" id="KAG2224070.1"/>
    </source>
</evidence>
<dbReference type="GO" id="GO:0005634">
    <property type="term" value="C:nucleus"/>
    <property type="evidence" value="ECO:0007669"/>
    <property type="project" value="UniProtKB-SubCell"/>
</dbReference>
<dbReference type="GO" id="GO:0000049">
    <property type="term" value="F:tRNA binding"/>
    <property type="evidence" value="ECO:0007669"/>
    <property type="project" value="TreeGrafter"/>
</dbReference>
<dbReference type="PIRSF" id="PIRSF017233">
    <property type="entry name" value="IKAP"/>
    <property type="match status" value="1"/>
</dbReference>
<dbReference type="UniPathway" id="UPA00988"/>
<evidence type="ECO:0000256" key="4">
    <source>
        <dbReference type="ARBA" id="ARBA00022694"/>
    </source>
</evidence>
<keyword evidence="3 5" id="KW-0963">Cytoplasm</keyword>
<evidence type="ECO:0000259" key="8">
    <source>
        <dbReference type="Pfam" id="PF23797"/>
    </source>
</evidence>
<dbReference type="GO" id="GO:0002926">
    <property type="term" value="P:tRNA wobble base 5-methoxycarbonylmethyl-2-thiouridinylation"/>
    <property type="evidence" value="ECO:0007669"/>
    <property type="project" value="TreeGrafter"/>
</dbReference>
<reference evidence="12 13" key="1">
    <citation type="submission" date="2020-12" db="EMBL/GenBank/DDBJ databases">
        <title>Metabolic potential, ecology and presence of endohyphal bacteria is reflected in genomic diversity of Mucoromycotina.</title>
        <authorList>
            <person name="Muszewska A."/>
            <person name="Okrasinska A."/>
            <person name="Steczkiewicz K."/>
            <person name="Drgas O."/>
            <person name="Orlowska M."/>
            <person name="Perlinska-Lenart U."/>
            <person name="Aleksandrzak-Piekarczyk T."/>
            <person name="Szatraj K."/>
            <person name="Zielenkiewicz U."/>
            <person name="Pilsyk S."/>
            <person name="Malc E."/>
            <person name="Mieczkowski P."/>
            <person name="Kruszewska J.S."/>
            <person name="Biernat P."/>
            <person name="Pawlowska J."/>
        </authorList>
    </citation>
    <scope>NUCLEOTIDE SEQUENCE [LARGE SCALE GENOMIC DNA]</scope>
    <source>
        <strain evidence="12 13">CBS 142.35</strain>
    </source>
</reference>
<evidence type="ECO:0000256" key="3">
    <source>
        <dbReference type="ARBA" id="ARBA00022490"/>
    </source>
</evidence>
<dbReference type="InterPro" id="IPR056165">
    <property type="entry name" value="Beta-prop_ELP1_2nd"/>
</dbReference>
<evidence type="ECO:0000256" key="6">
    <source>
        <dbReference type="SAM" id="MobiDB-lite"/>
    </source>
</evidence>
<dbReference type="Pfam" id="PF23936">
    <property type="entry name" value="HB_ELP1"/>
    <property type="match status" value="1"/>
</dbReference>
<dbReference type="Pfam" id="PF23878">
    <property type="entry name" value="TPR_ELP1"/>
    <property type="match status" value="1"/>
</dbReference>
<evidence type="ECO:0000259" key="9">
    <source>
        <dbReference type="Pfam" id="PF23878"/>
    </source>
</evidence>
<evidence type="ECO:0000259" key="7">
    <source>
        <dbReference type="Pfam" id="PF04762"/>
    </source>
</evidence>
<dbReference type="Proteomes" id="UP000646827">
    <property type="component" value="Unassembled WGS sequence"/>
</dbReference>
<comment type="similarity">
    <text evidence="2 5">Belongs to the ELP1/IKA1 family.</text>
</comment>
<evidence type="ECO:0000256" key="5">
    <source>
        <dbReference type="PIRNR" id="PIRNR017233"/>
    </source>
</evidence>
<feature type="compositionally biased region" description="Basic residues" evidence="6">
    <location>
        <begin position="1209"/>
        <end position="1228"/>
    </location>
</feature>
<comment type="function">
    <text evidence="5">Component of the elongator complex which is required for multiple tRNA modifications, including mcm5U (5-methoxycarbonylmethyl uridine), mcm5s2U (5-methoxycarbonylmethyl-2-thiouridine), and ncm5U (5-carbamoylmethyl uridine). The elongator complex catalyzes formation of carboxymethyluridine in the wobble base at position 34 in tRNAs.</text>
</comment>
<proteinExistence type="inferred from homology"/>
<dbReference type="EMBL" id="JAEPRB010000049">
    <property type="protein sequence ID" value="KAG2224070.1"/>
    <property type="molecule type" value="Genomic_DNA"/>
</dbReference>
<name>A0A8H7S8I4_9FUNG</name>
<evidence type="ECO:0000259" key="11">
    <source>
        <dbReference type="Pfam" id="PF23936"/>
    </source>
</evidence>
<dbReference type="Pfam" id="PF23797">
    <property type="entry name" value="Beta-prop_ELP1_2nd"/>
    <property type="match status" value="1"/>
</dbReference>
<evidence type="ECO:0000313" key="13">
    <source>
        <dbReference type="Proteomes" id="UP000646827"/>
    </source>
</evidence>
<dbReference type="PANTHER" id="PTHR12747">
    <property type="entry name" value="ELONGATOR COMPLEX PROTEIN 1"/>
    <property type="match status" value="1"/>
</dbReference>
<feature type="domain" description="ELP1 three-helical bundle" evidence="11">
    <location>
        <begin position="1118"/>
        <end position="1293"/>
    </location>
</feature>
<dbReference type="SUPFAM" id="SSF82171">
    <property type="entry name" value="DPP6 N-terminal domain-like"/>
    <property type="match status" value="1"/>
</dbReference>
<dbReference type="PANTHER" id="PTHR12747:SF0">
    <property type="entry name" value="ELONGATOR COMPLEX PROTEIN 1"/>
    <property type="match status" value="1"/>
</dbReference>
<evidence type="ECO:0000256" key="2">
    <source>
        <dbReference type="ARBA" id="ARBA00006086"/>
    </source>
</evidence>
<keyword evidence="4" id="KW-0819">tRNA processing</keyword>
<organism evidence="12 13">
    <name type="scientific">Circinella minor</name>
    <dbReference type="NCBI Taxonomy" id="1195481"/>
    <lineage>
        <taxon>Eukaryota</taxon>
        <taxon>Fungi</taxon>
        <taxon>Fungi incertae sedis</taxon>
        <taxon>Mucoromycota</taxon>
        <taxon>Mucoromycotina</taxon>
        <taxon>Mucoromycetes</taxon>
        <taxon>Mucorales</taxon>
        <taxon>Lichtheimiaceae</taxon>
        <taxon>Circinella</taxon>
    </lineage>
</organism>
<accession>A0A8H7S8I4</accession>
<feature type="domain" description="ELP1 N-terminal second beta-propeller" evidence="8">
    <location>
        <begin position="444"/>
        <end position="720"/>
    </location>
</feature>
<dbReference type="InterPro" id="IPR056169">
    <property type="entry name" value="HB_ELP1"/>
</dbReference>
<feature type="domain" description="ELP1 TPR" evidence="9">
    <location>
        <begin position="946"/>
        <end position="1109"/>
    </location>
</feature>
<dbReference type="GO" id="GO:0005829">
    <property type="term" value="C:cytosol"/>
    <property type="evidence" value="ECO:0007669"/>
    <property type="project" value="TreeGrafter"/>
</dbReference>
<dbReference type="InterPro" id="IPR006849">
    <property type="entry name" value="Elp1"/>
</dbReference>
<dbReference type="InterPro" id="IPR056164">
    <property type="entry name" value="Beta-prop_ELP1_1st"/>
</dbReference>
<comment type="caution">
    <text evidence="12">The sequence shown here is derived from an EMBL/GenBank/DDBJ whole genome shotgun (WGS) entry which is preliminary data.</text>
</comment>
<gene>
    <name evidence="12" type="ORF">INT45_004951</name>
</gene>
<dbReference type="Pfam" id="PF23925">
    <property type="entry name" value="A-sol_ELP1"/>
    <property type="match status" value="1"/>
</dbReference>
<keyword evidence="5" id="KW-0539">Nucleus</keyword>
<evidence type="ECO:0000259" key="10">
    <source>
        <dbReference type="Pfam" id="PF23925"/>
    </source>
</evidence>
<feature type="domain" description="ELP1 alpha-solenoid" evidence="10">
    <location>
        <begin position="744"/>
        <end position="939"/>
    </location>
</feature>
<dbReference type="InterPro" id="IPR056167">
    <property type="entry name" value="A-sol_ELP1"/>
</dbReference>
<evidence type="ECO:0000256" key="1">
    <source>
        <dbReference type="ARBA" id="ARBA00005043"/>
    </source>
</evidence>
<sequence>MRSLELLAHESARIGTVDSRSRSFLASDPENNVVYTAFEDNASCIRISVNGITPDDPSTFVEIARIPVETQQSLETFSSSIVGFTFLSDQQVACLATRNGDIILVSKERFDNGDEAIEIVGSVDTGICAMAWSPDQDLVILVTGTKNVLEMTQDFDTITEFPLHVEEEGEGVQHSVGWGKKETQFHGRAGKQAALNKVDTTQFTVSEDDDQIPRIAWRGDGSYFVCSDIDPRKCNYWVRLGRKRGKTLEYLKSTLFLPILLTIFYYYSKTLAARVARIYNREGILQNTSEPVDRLEHVLDWRPSGNLIVSSQRLPHRHDIVFIERNGLRHGEFTLREKTNHKLLEVSWNADSTVLAIWLEAENPVTGKFHKTVQLWTSNNYYWYMKQHIVCMDGSDITGFHWDVETPLCAHIMTSSGHYHRYGFAWDVLTSTSIAEDNAGYVAVIDGASVLLTPFSYQNVPPPMSALSLTANNNVQQVAFGPESSGTQVAVVTNESIQLFQVPANARGETKQIGTFALSKPSEEDSTTHSVLRHLCWINKDKVAYVQYDEHEEADMLYLAKFLETEGKLQVLSTSSLGKGVGRLYYNKGYNDLIVESMDGAVRRVNISEDGSQPEFSNAVTLPSFCPWIATARIDNKSENPEFMVVGLTERGKLYANDRLLSGECTSFFLRNDWLALTTTSHTARFLPLDVKYDDFKLSDNAPDAHDESYRRVERGAKIVLATQSKPSLILQMPRGNLETVNPRAFVLAQIREDLKNLNYRSAFIACRKNRIDLNVLCDENPESFYENIPRFIEQVPEVDYLNLFLSNLKNFDTTKTLYRHGAEYKQENSSIENKVNKICKAFRDVLMEKGRDQYIQSILSTYVKSSPPELESALQLLVDIKEQNANEAEEALKYTIFLCDADRLYDVALGMYNFSLVLMVAQQAQKDPREYLPFLQELQKLEKFYQRFRIDDHLKRYASALKNLSLAGDEHFDELVDYMRKHILYLVALEEYANKPQQKKVILDVYGDHLCETNGYGEAGIVYQMCDQNTKALNAYRVASAWREVFSLAKQLQYSTEDIQGLAYDVIESLKEKNRYQDAATVAIDYGKDIEEAVDCLLKGSHWQEALRVSRTHDRVDLIETHIDPGLYEGYTQSEEDLDSMIAQFNKQKNRLKELRETKPDPEENLPHDETLDNIDMFSDTTSMYSQFTRYTQATSRISTVSSVSSKSSRKTSKLRRREQRKREKGKKGTIYEEEYLVSSLRKLVERASNLQNDMYDLLRALIPFGYVEEARMLQAKFKQYLIDMKAAVPEIFVPLQLAPGRYATIEELQSAQQPVDVEKPKIADVDWSVQLLE</sequence>
<keyword evidence="13" id="KW-1185">Reference proteome</keyword>